<feature type="non-terminal residue" evidence="3">
    <location>
        <position position="1"/>
    </location>
</feature>
<keyword evidence="2" id="KW-0812">Transmembrane</keyword>
<evidence type="ECO:0000313" key="4">
    <source>
        <dbReference type="Proteomes" id="UP000596742"/>
    </source>
</evidence>
<comment type="caution">
    <text evidence="3">The sequence shown here is derived from an EMBL/GenBank/DDBJ whole genome shotgun (WGS) entry which is preliminary data.</text>
</comment>
<accession>A0A8B6DKE4</accession>
<dbReference type="OrthoDB" id="6134084at2759"/>
<reference evidence="3" key="1">
    <citation type="submission" date="2018-11" db="EMBL/GenBank/DDBJ databases">
        <authorList>
            <person name="Alioto T."/>
            <person name="Alioto T."/>
        </authorList>
    </citation>
    <scope>NUCLEOTIDE SEQUENCE</scope>
</reference>
<dbReference type="EMBL" id="UYJE01003708">
    <property type="protein sequence ID" value="VDI21662.1"/>
    <property type="molecule type" value="Genomic_DNA"/>
</dbReference>
<dbReference type="Proteomes" id="UP000596742">
    <property type="component" value="Unassembled WGS sequence"/>
</dbReference>
<name>A0A8B6DKE4_MYTGA</name>
<dbReference type="AlphaFoldDB" id="A0A8B6DKE4"/>
<feature type="region of interest" description="Disordered" evidence="1">
    <location>
        <begin position="422"/>
        <end position="458"/>
    </location>
</feature>
<feature type="compositionally biased region" description="Polar residues" evidence="1">
    <location>
        <begin position="422"/>
        <end position="436"/>
    </location>
</feature>
<proteinExistence type="predicted"/>
<feature type="compositionally biased region" description="Polar residues" evidence="1">
    <location>
        <begin position="101"/>
        <end position="122"/>
    </location>
</feature>
<organism evidence="3 4">
    <name type="scientific">Mytilus galloprovincialis</name>
    <name type="common">Mediterranean mussel</name>
    <dbReference type="NCBI Taxonomy" id="29158"/>
    <lineage>
        <taxon>Eukaryota</taxon>
        <taxon>Metazoa</taxon>
        <taxon>Spiralia</taxon>
        <taxon>Lophotrochozoa</taxon>
        <taxon>Mollusca</taxon>
        <taxon>Bivalvia</taxon>
        <taxon>Autobranchia</taxon>
        <taxon>Pteriomorphia</taxon>
        <taxon>Mytilida</taxon>
        <taxon>Mytiloidea</taxon>
        <taxon>Mytilidae</taxon>
        <taxon>Mytilinae</taxon>
        <taxon>Mytilus</taxon>
    </lineage>
</organism>
<evidence type="ECO:0000256" key="1">
    <source>
        <dbReference type="SAM" id="MobiDB-lite"/>
    </source>
</evidence>
<keyword evidence="2" id="KW-1133">Transmembrane helix</keyword>
<feature type="transmembrane region" description="Helical" evidence="2">
    <location>
        <begin position="161"/>
        <end position="180"/>
    </location>
</feature>
<feature type="region of interest" description="Disordered" evidence="1">
    <location>
        <begin position="98"/>
        <end position="122"/>
    </location>
</feature>
<keyword evidence="2" id="KW-0472">Membrane</keyword>
<feature type="compositionally biased region" description="Basic and acidic residues" evidence="1">
    <location>
        <begin position="437"/>
        <end position="452"/>
    </location>
</feature>
<protein>
    <submittedName>
        <fullName evidence="3">Uncharacterized protein</fullName>
    </submittedName>
</protein>
<evidence type="ECO:0000313" key="3">
    <source>
        <dbReference type="EMBL" id="VDI21662.1"/>
    </source>
</evidence>
<evidence type="ECO:0000256" key="2">
    <source>
        <dbReference type="SAM" id="Phobius"/>
    </source>
</evidence>
<gene>
    <name evidence="3" type="ORF">MGAL_10B082917</name>
</gene>
<keyword evidence="4" id="KW-1185">Reference proteome</keyword>
<sequence>MRNDESNTCETDAGWLLVGDDIGNCQYEFNIRTKPFILFSDKFTSSKAEEFAVADFMAIFVKLKIKATCLNPFAMHCEHENSPSTTISVQTTSTNTIPIDEQSQSTVSTSKNGDQSTTMTSEELQNKIERIKMELTVQKKSTKKYRRSLTSAPDERTSSKLMGMIGGTFIISVIGFIVLLDCATCNMGRKANNLHIRFSRSEEECWALVFKIATGGNERAYDLFLSDISSNVNDKEAMSLQCSNNQVKKHFKSDIVNNWSDVEIDLVRISLYVSGIERVFFLFNGSETTKTSWFNNSRLINSSYSDLNKDAYFRTFSLKGIAEWNSYRRRFYIRNDKEGNCRTDAGWLLVGDDVSNCQYEKKIIQRPFILFCNKSTSSKVKDTCFDQLAMNCVHENSACITKSVHTSSTNTVLLDDQAQSTVSASKDEAQSTTMRNENLEKKIDRMKKELTVPKKSTQ</sequence>